<evidence type="ECO:0000313" key="3">
    <source>
        <dbReference type="EMBL" id="PGH09867.1"/>
    </source>
</evidence>
<accession>A0A2B7XMU0</accession>
<evidence type="ECO:0000313" key="4">
    <source>
        <dbReference type="Proteomes" id="UP000223968"/>
    </source>
</evidence>
<keyword evidence="4" id="KW-1185">Reference proteome</keyword>
<dbReference type="EMBL" id="PDNB01000090">
    <property type="protein sequence ID" value="PGH09867.1"/>
    <property type="molecule type" value="Genomic_DNA"/>
</dbReference>
<reference evidence="3 4" key="1">
    <citation type="submission" date="2017-10" db="EMBL/GenBank/DDBJ databases">
        <title>Comparative genomics in systemic dimorphic fungi from Ajellomycetaceae.</title>
        <authorList>
            <person name="Munoz J.F."/>
            <person name="Mcewen J.G."/>
            <person name="Clay O.K."/>
            <person name="Cuomo C.A."/>
        </authorList>
    </citation>
    <scope>NUCLEOTIDE SEQUENCE [LARGE SCALE GENOMIC DNA]</scope>
    <source>
        <strain evidence="3 4">UAMH5409</strain>
    </source>
</reference>
<feature type="chain" id="PRO_5012880196" evidence="2">
    <location>
        <begin position="31"/>
        <end position="137"/>
    </location>
</feature>
<feature type="transmembrane region" description="Helical" evidence="1">
    <location>
        <begin position="74"/>
        <end position="95"/>
    </location>
</feature>
<keyword evidence="1" id="KW-0812">Transmembrane</keyword>
<gene>
    <name evidence="3" type="ORF">AJ79_05594</name>
</gene>
<feature type="transmembrane region" description="Helical" evidence="1">
    <location>
        <begin position="115"/>
        <end position="135"/>
    </location>
</feature>
<organism evidence="3 4">
    <name type="scientific">Helicocarpus griseus UAMH5409</name>
    <dbReference type="NCBI Taxonomy" id="1447875"/>
    <lineage>
        <taxon>Eukaryota</taxon>
        <taxon>Fungi</taxon>
        <taxon>Dikarya</taxon>
        <taxon>Ascomycota</taxon>
        <taxon>Pezizomycotina</taxon>
        <taxon>Eurotiomycetes</taxon>
        <taxon>Eurotiomycetidae</taxon>
        <taxon>Onygenales</taxon>
        <taxon>Ajellomycetaceae</taxon>
        <taxon>Helicocarpus</taxon>
    </lineage>
</organism>
<evidence type="ECO:0000256" key="2">
    <source>
        <dbReference type="SAM" id="SignalP"/>
    </source>
</evidence>
<dbReference type="AlphaFoldDB" id="A0A2B7XMU0"/>
<comment type="caution">
    <text evidence="3">The sequence shown here is derived from an EMBL/GenBank/DDBJ whole genome shotgun (WGS) entry which is preliminary data.</text>
</comment>
<keyword evidence="1" id="KW-0472">Membrane</keyword>
<proteinExistence type="predicted"/>
<dbReference type="Proteomes" id="UP000223968">
    <property type="component" value="Unassembled WGS sequence"/>
</dbReference>
<sequence>MPRPMSRVWLEITWAVWLMSQSGMFRFCRGSCDGGSPQWNSGASQEVRSDDAAAVAAADADAHADADAAPKLSIYNSICTAALLLLSAHTALLYYSADFWSSRLPSTTPLSLHSISLLSSFSMSLPLAWPTSLWIGR</sequence>
<keyword evidence="2" id="KW-0732">Signal</keyword>
<feature type="signal peptide" evidence="2">
    <location>
        <begin position="1"/>
        <end position="30"/>
    </location>
</feature>
<protein>
    <submittedName>
        <fullName evidence="3">Uncharacterized protein</fullName>
    </submittedName>
</protein>
<keyword evidence="1" id="KW-1133">Transmembrane helix</keyword>
<evidence type="ECO:0000256" key="1">
    <source>
        <dbReference type="SAM" id="Phobius"/>
    </source>
</evidence>
<name>A0A2B7XMU0_9EURO</name>